<comment type="catalytic activity">
    <reaction evidence="1">
        <text>L-tryptophan + O2 = N-formyl-L-kynurenine</text>
        <dbReference type="Rhea" id="RHEA:24536"/>
        <dbReference type="ChEBI" id="CHEBI:15379"/>
        <dbReference type="ChEBI" id="CHEBI:57912"/>
        <dbReference type="ChEBI" id="CHEBI:58629"/>
        <dbReference type="EC" id="1.13.11.11"/>
    </reaction>
</comment>
<comment type="caution">
    <text evidence="3">The sequence shown here is derived from an EMBL/GenBank/DDBJ whole genome shotgun (WGS) entry which is preliminary data.</text>
</comment>
<proteinExistence type="inferred from homology"/>
<keyword evidence="1" id="KW-0408">Iron</keyword>
<dbReference type="GO" id="GO:0020037">
    <property type="term" value="F:heme binding"/>
    <property type="evidence" value="ECO:0007669"/>
    <property type="project" value="UniProtKB-UniRule"/>
</dbReference>
<keyword evidence="1" id="KW-0823">Tryptophan catabolism</keyword>
<feature type="binding site" evidence="1">
    <location>
        <position position="258"/>
    </location>
    <ligand>
        <name>substrate</name>
    </ligand>
</feature>
<reference evidence="3 4" key="1">
    <citation type="submission" date="2019-03" db="EMBL/GenBank/DDBJ databases">
        <title>Genomic Encyclopedia of Type Strains, Phase IV (KMG-IV): sequencing the most valuable type-strain genomes for metagenomic binning, comparative biology and taxonomic classification.</title>
        <authorList>
            <person name="Goeker M."/>
        </authorList>
    </citation>
    <scope>NUCLEOTIDE SEQUENCE [LARGE SCALE GENOMIC DNA]</scope>
    <source>
        <strain evidence="3 4">DSM 46770</strain>
    </source>
</reference>
<dbReference type="Pfam" id="PF03301">
    <property type="entry name" value="Trp_dioxygenase"/>
    <property type="match status" value="2"/>
</dbReference>
<dbReference type="GO" id="GO:0019442">
    <property type="term" value="P:L-tryptophan catabolic process to acetyl-CoA"/>
    <property type="evidence" value="ECO:0007669"/>
    <property type="project" value="TreeGrafter"/>
</dbReference>
<evidence type="ECO:0000313" key="3">
    <source>
        <dbReference type="EMBL" id="TDQ52385.1"/>
    </source>
</evidence>
<comment type="pathway">
    <text evidence="1">Amino-acid degradation; L-tryptophan degradation via kynurenine pathway; L-kynurenine from L-tryptophan: step 1/2.</text>
</comment>
<comment type="cofactor">
    <cofactor evidence="1">
        <name>heme</name>
        <dbReference type="ChEBI" id="CHEBI:30413"/>
    </cofactor>
    <text evidence="1">Binds 1 heme group per subunit.</text>
</comment>
<dbReference type="UniPathway" id="UPA00333">
    <property type="reaction ID" value="UER00453"/>
</dbReference>
<keyword evidence="1 3" id="KW-0223">Dioxygenase</keyword>
<keyword evidence="1" id="KW-0560">Oxidoreductase</keyword>
<dbReference type="GO" id="GO:0004833">
    <property type="term" value="F:L-tryptophan 2,3-dioxygenase activity"/>
    <property type="evidence" value="ECO:0007669"/>
    <property type="project" value="UniProtKB-UniRule"/>
</dbReference>
<feature type="binding site" description="axial binding residue" evidence="1">
    <location>
        <position position="244"/>
    </location>
    <ligand>
        <name>heme</name>
        <dbReference type="ChEBI" id="CHEBI:30413"/>
    </ligand>
    <ligandPart>
        <name>Fe</name>
        <dbReference type="ChEBI" id="CHEBI:18248"/>
    </ligandPart>
</feature>
<feature type="binding site" evidence="1">
    <location>
        <position position="121"/>
    </location>
    <ligand>
        <name>substrate</name>
    </ligand>
</feature>
<dbReference type="PANTHER" id="PTHR10138">
    <property type="entry name" value="TRYPTOPHAN 2,3-DIOXYGENASE"/>
    <property type="match status" value="1"/>
</dbReference>
<dbReference type="InterPro" id="IPR037217">
    <property type="entry name" value="Trp/Indoleamine_2_3_dOase-like"/>
</dbReference>
<dbReference type="EC" id="1.13.11.11" evidence="1"/>
<gene>
    <name evidence="1" type="primary">kynA</name>
    <name evidence="3" type="ORF">EV190_10622</name>
</gene>
<organism evidence="3 4">
    <name type="scientific">Actinorugispora endophytica</name>
    <dbReference type="NCBI Taxonomy" id="1605990"/>
    <lineage>
        <taxon>Bacteria</taxon>
        <taxon>Bacillati</taxon>
        <taxon>Actinomycetota</taxon>
        <taxon>Actinomycetes</taxon>
        <taxon>Streptosporangiales</taxon>
        <taxon>Nocardiopsidaceae</taxon>
        <taxon>Actinorugispora</taxon>
    </lineage>
</organism>
<dbReference type="InterPro" id="IPR004981">
    <property type="entry name" value="Trp_2_3_dOase"/>
</dbReference>
<comment type="caution">
    <text evidence="1">Lacks conserved residue(s) required for the propagation of feature annotation.</text>
</comment>
<name>A0A4R6V1S3_9ACTN</name>
<keyword evidence="1" id="KW-0479">Metal-binding</keyword>
<feature type="region of interest" description="Disordered" evidence="2">
    <location>
        <begin position="1"/>
        <end position="22"/>
    </location>
</feature>
<dbReference type="GO" id="GO:0046872">
    <property type="term" value="F:metal ion binding"/>
    <property type="evidence" value="ECO:0007669"/>
    <property type="project" value="UniProtKB-KW"/>
</dbReference>
<sequence length="286" mass="31723">MASSTAYSHRERAGQDGELPTLSFDGGTPYARYGGIDTLLSLQNPVSDEPAETSFIITTQVMELLFTLVRHEWELARDALEADDVPAALAALRRGAGAQDVLVESWGLLATMTPTEFGRFRDGLGEASGFQSHTYRHLEFLLGNKSAAMVRPHRATPEARARLERALAEPGLYDAALRLLHRRGVPVPAERVERDWTSPAPPHPDVVRAWALVYADDRPGNELLALAEALLDTAERMTRWRHRHLMAVKRTMGAKPGTGGSSGLRWLDRNAREDVFPELWQLRTGI</sequence>
<dbReference type="SUPFAM" id="SSF140959">
    <property type="entry name" value="Indolic compounds 2,3-dioxygenase-like"/>
    <property type="match status" value="1"/>
</dbReference>
<evidence type="ECO:0000313" key="4">
    <source>
        <dbReference type="Proteomes" id="UP000295281"/>
    </source>
</evidence>
<keyword evidence="4" id="KW-1185">Reference proteome</keyword>
<dbReference type="Proteomes" id="UP000295281">
    <property type="component" value="Unassembled WGS sequence"/>
</dbReference>
<dbReference type="Gene3D" id="1.20.58.480">
    <property type="match status" value="1"/>
</dbReference>
<dbReference type="OrthoDB" id="9776847at2"/>
<comment type="similarity">
    <text evidence="1">Belongs to the tryptophan 2,3-dioxygenase family.</text>
</comment>
<keyword evidence="1" id="KW-0349">Heme</keyword>
<dbReference type="PANTHER" id="PTHR10138:SF0">
    <property type="entry name" value="TRYPTOPHAN 2,3-DIOXYGENASE"/>
    <property type="match status" value="1"/>
</dbReference>
<dbReference type="HAMAP" id="MF_01972">
    <property type="entry name" value="T23O"/>
    <property type="match status" value="1"/>
</dbReference>
<comment type="subunit">
    <text evidence="1">Homotetramer.</text>
</comment>
<accession>A0A4R6V1S3</accession>
<evidence type="ECO:0000256" key="2">
    <source>
        <dbReference type="SAM" id="MobiDB-lite"/>
    </source>
</evidence>
<dbReference type="RefSeq" id="WP_133741302.1">
    <property type="nucleotide sequence ID" value="NZ_SNYN01000006.1"/>
</dbReference>
<dbReference type="EMBL" id="SNYN01000006">
    <property type="protein sequence ID" value="TDQ52385.1"/>
    <property type="molecule type" value="Genomic_DNA"/>
</dbReference>
<evidence type="ECO:0000256" key="1">
    <source>
        <dbReference type="HAMAP-Rule" id="MF_01972"/>
    </source>
</evidence>
<dbReference type="AlphaFoldDB" id="A0A4R6V1S3"/>
<comment type="function">
    <text evidence="1">Heme-dependent dioxygenase that catalyzes the oxidative cleavage of the L-tryptophan (L-Trp) pyrrole ring and converts L-tryptophan to N-formyl-L-kynurenine. Catalyzes the oxidative cleavage of the indole moiety.</text>
</comment>
<dbReference type="GO" id="GO:0019441">
    <property type="term" value="P:L-tryptophan catabolic process to kynurenine"/>
    <property type="evidence" value="ECO:0007669"/>
    <property type="project" value="UniProtKB-UniRule"/>
</dbReference>
<protein>
    <recommendedName>
        <fullName evidence="1">Tryptophan 2,3-dioxygenase</fullName>
        <shortName evidence="1">TDO</shortName>
        <ecNumber evidence="1">1.13.11.11</ecNumber>
    </recommendedName>
    <alternativeName>
        <fullName evidence="1">Tryptamin 2,3-dioxygenase</fullName>
    </alternativeName>
    <alternativeName>
        <fullName evidence="1">Tryptophan oxygenase</fullName>
        <shortName evidence="1">TO</shortName>
        <shortName evidence="1">TRPO</shortName>
    </alternativeName>
    <alternativeName>
        <fullName evidence="1">Tryptophan pyrrolase</fullName>
    </alternativeName>
    <alternativeName>
        <fullName evidence="1">Tryptophanase</fullName>
    </alternativeName>
</protein>